<keyword evidence="2" id="KW-1185">Reference proteome</keyword>
<evidence type="ECO:0000313" key="1">
    <source>
        <dbReference type="EMBL" id="CAE7244575.1"/>
    </source>
</evidence>
<feature type="non-terminal residue" evidence="1">
    <location>
        <position position="1"/>
    </location>
</feature>
<gene>
    <name evidence="1" type="ORF">SNEC2469_LOCUS4669</name>
</gene>
<organism evidence="1 2">
    <name type="scientific">Symbiodinium necroappetens</name>
    <dbReference type="NCBI Taxonomy" id="1628268"/>
    <lineage>
        <taxon>Eukaryota</taxon>
        <taxon>Sar</taxon>
        <taxon>Alveolata</taxon>
        <taxon>Dinophyceae</taxon>
        <taxon>Suessiales</taxon>
        <taxon>Symbiodiniaceae</taxon>
        <taxon>Symbiodinium</taxon>
    </lineage>
</organism>
<feature type="non-terminal residue" evidence="1">
    <location>
        <position position="67"/>
    </location>
</feature>
<accession>A0A812LJP9</accession>
<reference evidence="1" key="1">
    <citation type="submission" date="2021-02" db="EMBL/GenBank/DDBJ databases">
        <authorList>
            <person name="Dougan E. K."/>
            <person name="Rhodes N."/>
            <person name="Thang M."/>
            <person name="Chan C."/>
        </authorList>
    </citation>
    <scope>NUCLEOTIDE SEQUENCE</scope>
</reference>
<evidence type="ECO:0000313" key="2">
    <source>
        <dbReference type="Proteomes" id="UP000601435"/>
    </source>
</evidence>
<comment type="caution">
    <text evidence="1">The sequence shown here is derived from an EMBL/GenBank/DDBJ whole genome shotgun (WGS) entry which is preliminary data.</text>
</comment>
<dbReference type="EMBL" id="CAJNJA010009247">
    <property type="protein sequence ID" value="CAE7244575.1"/>
    <property type="molecule type" value="Genomic_DNA"/>
</dbReference>
<dbReference type="OrthoDB" id="415507at2759"/>
<sequence>AAGPLSNLLSGMAENACNATGSGDVHTAATSFSAFFPDTSSHEASHFLPTIASEHVHSHSTETAHIE</sequence>
<protein>
    <submittedName>
        <fullName evidence="1">Uncharacterized protein</fullName>
    </submittedName>
</protein>
<name>A0A812LJP9_9DINO</name>
<dbReference type="Proteomes" id="UP000601435">
    <property type="component" value="Unassembled WGS sequence"/>
</dbReference>
<dbReference type="AlphaFoldDB" id="A0A812LJP9"/>
<proteinExistence type="predicted"/>